<dbReference type="AlphaFoldDB" id="A0AAV7VE29"/>
<dbReference type="Proteomes" id="UP001066276">
    <property type="component" value="Chromosome 2_1"/>
</dbReference>
<proteinExistence type="predicted"/>
<protein>
    <submittedName>
        <fullName evidence="1">Uncharacterized protein</fullName>
    </submittedName>
</protein>
<sequence>MAAAIYICVPSLTPPYHTFQFLGFLAPSLRSGGCLGRCLQPHSWSTCKRDLNGGSGVGGLTCPRIDTTPTLPCLSGCSGARIRALVRITAAWTEPLQAPRARWSDAVEEEPLAGGDGEGACERTEGVEFCGVRKGAWRGGTQRAHTASQCSLECGNVLYPTSYARNRGRALISPTGRDHLQRC</sequence>
<keyword evidence="2" id="KW-1185">Reference proteome</keyword>
<organism evidence="1 2">
    <name type="scientific">Pleurodeles waltl</name>
    <name type="common">Iberian ribbed newt</name>
    <dbReference type="NCBI Taxonomy" id="8319"/>
    <lineage>
        <taxon>Eukaryota</taxon>
        <taxon>Metazoa</taxon>
        <taxon>Chordata</taxon>
        <taxon>Craniata</taxon>
        <taxon>Vertebrata</taxon>
        <taxon>Euteleostomi</taxon>
        <taxon>Amphibia</taxon>
        <taxon>Batrachia</taxon>
        <taxon>Caudata</taxon>
        <taxon>Salamandroidea</taxon>
        <taxon>Salamandridae</taxon>
        <taxon>Pleurodelinae</taxon>
        <taxon>Pleurodeles</taxon>
    </lineage>
</organism>
<evidence type="ECO:0000313" key="1">
    <source>
        <dbReference type="EMBL" id="KAJ1198354.1"/>
    </source>
</evidence>
<dbReference type="EMBL" id="JANPWB010000003">
    <property type="protein sequence ID" value="KAJ1198354.1"/>
    <property type="molecule type" value="Genomic_DNA"/>
</dbReference>
<accession>A0AAV7VE29</accession>
<gene>
    <name evidence="1" type="ORF">NDU88_002195</name>
</gene>
<comment type="caution">
    <text evidence="1">The sequence shown here is derived from an EMBL/GenBank/DDBJ whole genome shotgun (WGS) entry which is preliminary data.</text>
</comment>
<name>A0AAV7VE29_PLEWA</name>
<reference evidence="1" key="1">
    <citation type="journal article" date="2022" name="bioRxiv">
        <title>Sequencing and chromosome-scale assembly of the giantPleurodeles waltlgenome.</title>
        <authorList>
            <person name="Brown T."/>
            <person name="Elewa A."/>
            <person name="Iarovenko S."/>
            <person name="Subramanian E."/>
            <person name="Araus A.J."/>
            <person name="Petzold A."/>
            <person name="Susuki M."/>
            <person name="Suzuki K.-i.T."/>
            <person name="Hayashi T."/>
            <person name="Toyoda A."/>
            <person name="Oliveira C."/>
            <person name="Osipova E."/>
            <person name="Leigh N.D."/>
            <person name="Simon A."/>
            <person name="Yun M.H."/>
        </authorList>
    </citation>
    <scope>NUCLEOTIDE SEQUENCE</scope>
    <source>
        <strain evidence="1">20211129_DDA</strain>
        <tissue evidence="1">Liver</tissue>
    </source>
</reference>
<evidence type="ECO:0000313" key="2">
    <source>
        <dbReference type="Proteomes" id="UP001066276"/>
    </source>
</evidence>